<comment type="subcellular location">
    <subcellularLocation>
        <location evidence="1 8">Cell membrane</location>
        <topology evidence="1 8">Multi-pass membrane protein</topology>
    </subcellularLocation>
</comment>
<dbReference type="EMBL" id="JAUHHV010000008">
    <property type="protein sequence ID" value="KAK1414058.1"/>
    <property type="molecule type" value="Genomic_DNA"/>
</dbReference>
<dbReference type="Pfam" id="PF04535">
    <property type="entry name" value="CASP_dom"/>
    <property type="match status" value="1"/>
</dbReference>
<dbReference type="NCBIfam" id="TIGR01569">
    <property type="entry name" value="A_tha_TIGR01569"/>
    <property type="match status" value="1"/>
</dbReference>
<keyword evidence="6 8" id="KW-1133">Transmembrane helix</keyword>
<comment type="caution">
    <text evidence="10">The sequence shown here is derived from an EMBL/GenBank/DDBJ whole genome shotgun (WGS) entry which is preliminary data.</text>
</comment>
<keyword evidence="5 8" id="KW-0812">Transmembrane</keyword>
<sequence length="203" mass="22916">MTDVLRHAQSTISNPDIELKVGEMETMKIETFLRVCVTLVLLTTACLVRFDSQTSLIFTSYSKTATFRDMNDLFVLVFLDIAAAGYNIILLVIRRLLSSRLKPDMRGSYKHLAWFTFLFDQAVAYLILASNSAGLVASIYAITGDKHHLFWMKLCNKFNRFCIQVGGALLCGYVAFLLMVAISLLSGYGLFRHYSPKTFLVLK</sequence>
<proteinExistence type="inferred from homology"/>
<protein>
    <recommendedName>
        <fullName evidence="8">CASP-like protein</fullName>
    </recommendedName>
</protein>
<evidence type="ECO:0000256" key="4">
    <source>
        <dbReference type="ARBA" id="ARBA00022475"/>
    </source>
</evidence>
<organism evidence="10 11">
    <name type="scientific">Tagetes erecta</name>
    <name type="common">African marigold</name>
    <dbReference type="NCBI Taxonomy" id="13708"/>
    <lineage>
        <taxon>Eukaryota</taxon>
        <taxon>Viridiplantae</taxon>
        <taxon>Streptophyta</taxon>
        <taxon>Embryophyta</taxon>
        <taxon>Tracheophyta</taxon>
        <taxon>Spermatophyta</taxon>
        <taxon>Magnoliopsida</taxon>
        <taxon>eudicotyledons</taxon>
        <taxon>Gunneridae</taxon>
        <taxon>Pentapetalae</taxon>
        <taxon>asterids</taxon>
        <taxon>campanulids</taxon>
        <taxon>Asterales</taxon>
        <taxon>Asteraceae</taxon>
        <taxon>Asteroideae</taxon>
        <taxon>Heliantheae alliance</taxon>
        <taxon>Tageteae</taxon>
        <taxon>Tagetes</taxon>
    </lineage>
</organism>
<evidence type="ECO:0000256" key="6">
    <source>
        <dbReference type="ARBA" id="ARBA00022989"/>
    </source>
</evidence>
<evidence type="ECO:0000313" key="11">
    <source>
        <dbReference type="Proteomes" id="UP001229421"/>
    </source>
</evidence>
<comment type="caution">
    <text evidence="8">Lacks conserved residue(s) required for the propagation of feature annotation.</text>
</comment>
<dbReference type="Proteomes" id="UP001229421">
    <property type="component" value="Unassembled WGS sequence"/>
</dbReference>
<dbReference type="GO" id="GO:0005886">
    <property type="term" value="C:plasma membrane"/>
    <property type="evidence" value="ECO:0007669"/>
    <property type="project" value="UniProtKB-SubCell"/>
</dbReference>
<feature type="transmembrane region" description="Helical" evidence="8">
    <location>
        <begin position="114"/>
        <end position="143"/>
    </location>
</feature>
<keyword evidence="7 8" id="KW-0472">Membrane</keyword>
<evidence type="ECO:0000313" key="10">
    <source>
        <dbReference type="EMBL" id="KAK1414058.1"/>
    </source>
</evidence>
<dbReference type="AlphaFoldDB" id="A0AAD8K1K5"/>
<comment type="similarity">
    <text evidence="2 8">Belongs to the Casparian strip membrane proteins (CASP) family.</text>
</comment>
<dbReference type="InterPro" id="IPR006459">
    <property type="entry name" value="CASP/CASPL"/>
</dbReference>
<evidence type="ECO:0000256" key="5">
    <source>
        <dbReference type="ARBA" id="ARBA00022692"/>
    </source>
</evidence>
<evidence type="ECO:0000259" key="9">
    <source>
        <dbReference type="Pfam" id="PF04535"/>
    </source>
</evidence>
<comment type="subunit">
    <text evidence="3 8">Homodimer and heterodimers.</text>
</comment>
<feature type="transmembrane region" description="Helical" evidence="8">
    <location>
        <begin position="73"/>
        <end position="93"/>
    </location>
</feature>
<evidence type="ECO:0000256" key="2">
    <source>
        <dbReference type="ARBA" id="ARBA00007651"/>
    </source>
</evidence>
<evidence type="ECO:0000256" key="7">
    <source>
        <dbReference type="ARBA" id="ARBA00023136"/>
    </source>
</evidence>
<evidence type="ECO:0000256" key="1">
    <source>
        <dbReference type="ARBA" id="ARBA00004651"/>
    </source>
</evidence>
<gene>
    <name evidence="10" type="ORF">QVD17_29796</name>
</gene>
<dbReference type="PANTHER" id="PTHR33573">
    <property type="entry name" value="CASP-LIKE PROTEIN 4A4"/>
    <property type="match status" value="1"/>
</dbReference>
<evidence type="ECO:0000256" key="8">
    <source>
        <dbReference type="RuleBase" id="RU361233"/>
    </source>
</evidence>
<feature type="transmembrane region" description="Helical" evidence="8">
    <location>
        <begin position="163"/>
        <end position="191"/>
    </location>
</feature>
<feature type="domain" description="Casparian strip membrane protein" evidence="9">
    <location>
        <begin position="27"/>
        <end position="178"/>
    </location>
</feature>
<dbReference type="PANTHER" id="PTHR33573:SF30">
    <property type="entry name" value="CASP-LIKE PROTEIN 2C1-RELATED"/>
    <property type="match status" value="1"/>
</dbReference>
<accession>A0AAD8K1K5</accession>
<dbReference type="InterPro" id="IPR006702">
    <property type="entry name" value="CASP_dom"/>
</dbReference>
<evidence type="ECO:0000256" key="3">
    <source>
        <dbReference type="ARBA" id="ARBA00011489"/>
    </source>
</evidence>
<keyword evidence="4 8" id="KW-1003">Cell membrane</keyword>
<reference evidence="10" key="1">
    <citation type="journal article" date="2023" name="bioRxiv">
        <title>Improved chromosome-level genome assembly for marigold (Tagetes erecta).</title>
        <authorList>
            <person name="Jiang F."/>
            <person name="Yuan L."/>
            <person name="Wang S."/>
            <person name="Wang H."/>
            <person name="Xu D."/>
            <person name="Wang A."/>
            <person name="Fan W."/>
        </authorList>
    </citation>
    <scope>NUCLEOTIDE SEQUENCE</scope>
    <source>
        <strain evidence="10">WSJ</strain>
        <tissue evidence="10">Leaf</tissue>
    </source>
</reference>
<keyword evidence="11" id="KW-1185">Reference proteome</keyword>
<name>A0AAD8K1K5_TARER</name>